<evidence type="ECO:0000256" key="3">
    <source>
        <dbReference type="ARBA" id="ARBA00023235"/>
    </source>
</evidence>
<dbReference type="UniPathway" id="UPA00242"/>
<dbReference type="GO" id="GO:0006006">
    <property type="term" value="P:glucose metabolic process"/>
    <property type="evidence" value="ECO:0007669"/>
    <property type="project" value="TreeGrafter"/>
</dbReference>
<evidence type="ECO:0000256" key="4">
    <source>
        <dbReference type="ARBA" id="ARBA00023277"/>
    </source>
</evidence>
<dbReference type="GO" id="GO:0033499">
    <property type="term" value="P:galactose catabolic process via UDP-galactose, Leloir pathway"/>
    <property type="evidence" value="ECO:0007669"/>
    <property type="project" value="TreeGrafter"/>
</dbReference>
<keyword evidence="10" id="KW-1185">Reference proteome</keyword>
<dbReference type="GO" id="GO:0005737">
    <property type="term" value="C:cytoplasm"/>
    <property type="evidence" value="ECO:0007669"/>
    <property type="project" value="TreeGrafter"/>
</dbReference>
<dbReference type="GO" id="GO:0030246">
    <property type="term" value="F:carbohydrate binding"/>
    <property type="evidence" value="ECO:0007669"/>
    <property type="project" value="InterPro"/>
</dbReference>
<feature type="binding site" evidence="8">
    <location>
        <begin position="178"/>
        <end position="180"/>
    </location>
    <ligand>
        <name>beta-D-galactose</name>
        <dbReference type="ChEBI" id="CHEBI:27667"/>
    </ligand>
</feature>
<dbReference type="AlphaFoldDB" id="A0A099F925"/>
<evidence type="ECO:0000256" key="1">
    <source>
        <dbReference type="ARBA" id="ARBA00005028"/>
    </source>
</evidence>
<dbReference type="PANTHER" id="PTHR10091:SF0">
    <property type="entry name" value="GALACTOSE MUTAROTASE"/>
    <property type="match status" value="1"/>
</dbReference>
<comment type="caution">
    <text evidence="9">The sequence shown here is derived from an EMBL/GenBank/DDBJ whole genome shotgun (WGS) entry which is preliminary data.</text>
</comment>
<dbReference type="EC" id="5.1.3.3" evidence="5"/>
<evidence type="ECO:0000256" key="7">
    <source>
        <dbReference type="PIRSR" id="PIRSR005096-2"/>
    </source>
</evidence>
<feature type="binding site" evidence="8">
    <location>
        <begin position="78"/>
        <end position="79"/>
    </location>
    <ligand>
        <name>beta-D-galactose</name>
        <dbReference type="ChEBI" id="CHEBI:27667"/>
    </ligand>
</feature>
<keyword evidence="3 5" id="KW-0413">Isomerase</keyword>
<keyword evidence="4 5" id="KW-0119">Carbohydrate metabolism</keyword>
<dbReference type="CDD" id="cd09019">
    <property type="entry name" value="galactose_mutarotase_like"/>
    <property type="match status" value="1"/>
</dbReference>
<dbReference type="InterPro" id="IPR047215">
    <property type="entry name" value="Galactose_mutarotase-like"/>
</dbReference>
<comment type="pathway">
    <text evidence="1 5">Carbohydrate metabolism; hexose metabolism.</text>
</comment>
<dbReference type="EMBL" id="JRKS01000031">
    <property type="protein sequence ID" value="KGJ06572.1"/>
    <property type="molecule type" value="Genomic_DNA"/>
</dbReference>
<reference evidence="9 10" key="2">
    <citation type="submission" date="2014-10" db="EMBL/GenBank/DDBJ databases">
        <title>Paracoccus sanguinis sp. nov., isolated from clinical specimens of New York State patients.</title>
        <authorList>
            <person name="Mingle L.A."/>
            <person name="Cole J.A."/>
            <person name="Lapierre P."/>
            <person name="Musser K.A."/>
        </authorList>
    </citation>
    <scope>NUCLEOTIDE SEQUENCE [LARGE SCALE GENOMIC DNA]</scope>
    <source>
        <strain evidence="9 10">HAMBI 3106</strain>
    </source>
</reference>
<dbReference type="Proteomes" id="UP000029917">
    <property type="component" value="Unassembled WGS sequence"/>
</dbReference>
<dbReference type="Pfam" id="PF01263">
    <property type="entry name" value="Aldose_epim"/>
    <property type="match status" value="1"/>
</dbReference>
<dbReference type="InterPro" id="IPR014718">
    <property type="entry name" value="GH-type_carb-bd"/>
</dbReference>
<dbReference type="SUPFAM" id="SSF74650">
    <property type="entry name" value="Galactose mutarotase-like"/>
    <property type="match status" value="1"/>
</dbReference>
<name>A0A099F925_9RHOB</name>
<evidence type="ECO:0000313" key="9">
    <source>
        <dbReference type="EMBL" id="KGJ06572.1"/>
    </source>
</evidence>
<feature type="active site" description="Proton acceptor" evidence="6">
    <location>
        <position position="318"/>
    </location>
</feature>
<dbReference type="PANTHER" id="PTHR10091">
    <property type="entry name" value="ALDOSE-1-EPIMERASE"/>
    <property type="match status" value="1"/>
</dbReference>
<comment type="similarity">
    <text evidence="2 5">Belongs to the aldose epimerase family.</text>
</comment>
<evidence type="ECO:0000313" key="10">
    <source>
        <dbReference type="Proteomes" id="UP000029917"/>
    </source>
</evidence>
<dbReference type="Gene3D" id="2.70.98.10">
    <property type="match status" value="1"/>
</dbReference>
<evidence type="ECO:0000256" key="5">
    <source>
        <dbReference type="PIRNR" id="PIRNR005096"/>
    </source>
</evidence>
<dbReference type="InterPro" id="IPR015443">
    <property type="entry name" value="Aldose_1-epimerase"/>
</dbReference>
<proteinExistence type="inferred from homology"/>
<dbReference type="InterPro" id="IPR008183">
    <property type="entry name" value="Aldose_1/G6P_1-epimerase"/>
</dbReference>
<organism evidence="9 10">
    <name type="scientific">Paracoccus sphaerophysae</name>
    <dbReference type="NCBI Taxonomy" id="690417"/>
    <lineage>
        <taxon>Bacteria</taxon>
        <taxon>Pseudomonadati</taxon>
        <taxon>Pseudomonadota</taxon>
        <taxon>Alphaproteobacteria</taxon>
        <taxon>Rhodobacterales</taxon>
        <taxon>Paracoccaceae</taxon>
        <taxon>Paracoccus</taxon>
    </lineage>
</organism>
<evidence type="ECO:0000256" key="6">
    <source>
        <dbReference type="PIRSR" id="PIRSR005096-1"/>
    </source>
</evidence>
<comment type="catalytic activity">
    <reaction evidence="5">
        <text>alpha-D-glucose = beta-D-glucose</text>
        <dbReference type="Rhea" id="RHEA:10264"/>
        <dbReference type="ChEBI" id="CHEBI:15903"/>
        <dbReference type="ChEBI" id="CHEBI:17925"/>
        <dbReference type="EC" id="5.1.3.3"/>
    </reaction>
</comment>
<feature type="active site" description="Proton donor" evidence="6">
    <location>
        <position position="178"/>
    </location>
</feature>
<evidence type="ECO:0000256" key="2">
    <source>
        <dbReference type="ARBA" id="ARBA00006206"/>
    </source>
</evidence>
<gene>
    <name evidence="9" type="ORF">IC63_10485</name>
</gene>
<dbReference type="GO" id="GO:0004034">
    <property type="term" value="F:aldose 1-epimerase activity"/>
    <property type="evidence" value="ECO:0007669"/>
    <property type="project" value="UniProtKB-EC"/>
</dbReference>
<sequence length="354" mass="38123">MRVFDRRGVRPVGRAGDLLISLALPSGIRATVDPRGATLVDLWVPDREGRLDDILLGHEVPGQGPRMFYGSTVGRYANRIAGAAFTLDGQAHRLAANDGPNCLHGGPEGFDARDWQVVVPDEASVTLRLVSPDGDQGFPGRLTAQVAYALSEDDAGARLDITMTATTDRATPVSLTNHAYVNLGGARDAARLRGVGDHRLSVAAARLVPVDAAAIPLAEAPVAVEGTPFDFRHPARIGDRLRVGHPQLLAVRGIDHCFCLYGAGFRQAARLEHPETGRVMAVWTDQPGLQVYSGNWLDGTHRGKDGVAYRMGDAICLEPGAWPDAPNRPDFPPAILRPGERYLHRMALVFPTPR</sequence>
<dbReference type="PIRSF" id="PIRSF005096">
    <property type="entry name" value="GALM"/>
    <property type="match status" value="1"/>
</dbReference>
<dbReference type="NCBIfam" id="NF008277">
    <property type="entry name" value="PRK11055.1"/>
    <property type="match status" value="1"/>
</dbReference>
<feature type="binding site" evidence="7">
    <location>
        <position position="255"/>
    </location>
    <ligand>
        <name>beta-D-galactose</name>
        <dbReference type="ChEBI" id="CHEBI:27667"/>
    </ligand>
</feature>
<dbReference type="STRING" id="690417.IC63_10485"/>
<accession>A0A099F925</accession>
<evidence type="ECO:0000256" key="8">
    <source>
        <dbReference type="PIRSR" id="PIRSR005096-3"/>
    </source>
</evidence>
<protein>
    <recommendedName>
        <fullName evidence="5">Aldose 1-epimerase</fullName>
        <ecNumber evidence="5">5.1.3.3</ecNumber>
    </recommendedName>
</protein>
<reference evidence="9 10" key="1">
    <citation type="submission" date="2014-09" db="EMBL/GenBank/DDBJ databases">
        <authorList>
            <person name="McGinnis J.M."/>
            <person name="Wolfgang W.J."/>
        </authorList>
    </citation>
    <scope>NUCLEOTIDE SEQUENCE [LARGE SCALE GENOMIC DNA]</scope>
    <source>
        <strain evidence="9 10">HAMBI 3106</strain>
    </source>
</reference>
<dbReference type="InterPro" id="IPR011013">
    <property type="entry name" value="Gal_mutarotase_sf_dom"/>
</dbReference>